<protein>
    <submittedName>
        <fullName evidence="2">Uncharacterized protein</fullName>
    </submittedName>
</protein>
<keyword evidence="1" id="KW-0812">Transmembrane</keyword>
<evidence type="ECO:0000256" key="1">
    <source>
        <dbReference type="SAM" id="Phobius"/>
    </source>
</evidence>
<accession>A0A921EAZ4</accession>
<dbReference type="AlphaFoldDB" id="A0A921EAZ4"/>
<evidence type="ECO:0000313" key="2">
    <source>
        <dbReference type="EMBL" id="HJE40126.1"/>
    </source>
</evidence>
<dbReference type="EMBL" id="DYXT01000057">
    <property type="protein sequence ID" value="HJE40126.1"/>
    <property type="molecule type" value="Genomic_DNA"/>
</dbReference>
<keyword evidence="1" id="KW-0472">Membrane</keyword>
<name>A0A921EAZ4_9BACT</name>
<feature type="transmembrane region" description="Helical" evidence="1">
    <location>
        <begin position="87"/>
        <end position="111"/>
    </location>
</feature>
<comment type="caution">
    <text evidence="2">The sequence shown here is derived from an EMBL/GenBank/DDBJ whole genome shotgun (WGS) entry which is preliminary data.</text>
</comment>
<organism evidence="2 3">
    <name type="scientific">Candidatus Amulumruptor caecigallinarius</name>
    <dbReference type="NCBI Taxonomy" id="2109911"/>
    <lineage>
        <taxon>Bacteria</taxon>
        <taxon>Pseudomonadati</taxon>
        <taxon>Bacteroidota</taxon>
        <taxon>Bacteroidia</taxon>
        <taxon>Bacteroidales</taxon>
        <taxon>Muribaculaceae</taxon>
        <taxon>Candidatus Amulumruptor</taxon>
    </lineage>
</organism>
<proteinExistence type="predicted"/>
<feature type="transmembrane region" description="Helical" evidence="1">
    <location>
        <begin position="12"/>
        <end position="36"/>
    </location>
</feature>
<dbReference type="Proteomes" id="UP000711407">
    <property type="component" value="Unassembled WGS sequence"/>
</dbReference>
<sequence length="253" mass="29618">MGKDIWRIHPRWPTPLDAVVMSFVGTPLLFLMLFVTSSGLEAVLYMVCFLIGFASYEWLLKKYRFTSERERAYFRHYPQRKNYSQKWLFGFPLIMWIISIIIWGSIFFPVIDNSDKKLNPVHGIPGEKWDTIGMQQQEDLQVLYEVVGARRDKLDKNLLHAINRSEYGSRYGQPTHIMQVTEEDMGGEFRVGLLNHTSFDEIEGGKRKFIECTWIIGRDSKGAASGYLTCWYEQLEDSLTLCDSIKWENGWEF</sequence>
<reference evidence="2" key="1">
    <citation type="journal article" date="2021" name="PeerJ">
        <title>Extensive microbial diversity within the chicken gut microbiome revealed by metagenomics and culture.</title>
        <authorList>
            <person name="Gilroy R."/>
            <person name="Ravi A."/>
            <person name="Getino M."/>
            <person name="Pursley I."/>
            <person name="Horton D.L."/>
            <person name="Alikhan N.F."/>
            <person name="Baker D."/>
            <person name="Gharbi K."/>
            <person name="Hall N."/>
            <person name="Watson M."/>
            <person name="Adriaenssens E.M."/>
            <person name="Foster-Nyarko E."/>
            <person name="Jarju S."/>
            <person name="Secka A."/>
            <person name="Antonio M."/>
            <person name="Oren A."/>
            <person name="Chaudhuri R.R."/>
            <person name="La Ragione R."/>
            <person name="Hildebrand F."/>
            <person name="Pallen M.J."/>
        </authorList>
    </citation>
    <scope>NUCLEOTIDE SEQUENCE</scope>
    <source>
        <strain evidence="2">4100</strain>
    </source>
</reference>
<gene>
    <name evidence="2" type="ORF">K8V47_10290</name>
</gene>
<keyword evidence="1" id="KW-1133">Transmembrane helix</keyword>
<feature type="transmembrane region" description="Helical" evidence="1">
    <location>
        <begin position="42"/>
        <end position="60"/>
    </location>
</feature>
<reference evidence="2" key="2">
    <citation type="submission" date="2021-09" db="EMBL/GenBank/DDBJ databases">
        <authorList>
            <person name="Gilroy R."/>
        </authorList>
    </citation>
    <scope>NUCLEOTIDE SEQUENCE</scope>
    <source>
        <strain evidence="2">4100</strain>
    </source>
</reference>
<evidence type="ECO:0000313" key="3">
    <source>
        <dbReference type="Proteomes" id="UP000711407"/>
    </source>
</evidence>